<reference evidence="4 5" key="1">
    <citation type="submission" date="2019-03" db="EMBL/GenBank/DDBJ databases">
        <title>Genomic Encyclopedia of Type Strains, Phase IV (KMG-IV): sequencing the most valuable type-strain genomes for metagenomic binning, comparative biology and taxonomic classification.</title>
        <authorList>
            <person name="Goeker M."/>
        </authorList>
    </citation>
    <scope>NUCLEOTIDE SEQUENCE [LARGE SCALE GENOMIC DNA]</scope>
    <source>
        <strain evidence="4 5">DSM 45934</strain>
    </source>
</reference>
<dbReference type="PANTHER" id="PTHR43877">
    <property type="entry name" value="AMINOALKYLPHOSPHONATE N-ACETYLTRANSFERASE-RELATED-RELATED"/>
    <property type="match status" value="1"/>
</dbReference>
<keyword evidence="5" id="KW-1185">Reference proteome</keyword>
<feature type="domain" description="N-acetyltransferase" evidence="3">
    <location>
        <begin position="9"/>
        <end position="184"/>
    </location>
</feature>
<evidence type="ECO:0000313" key="4">
    <source>
        <dbReference type="EMBL" id="TCO44190.1"/>
    </source>
</evidence>
<dbReference type="CDD" id="cd04301">
    <property type="entry name" value="NAT_SF"/>
    <property type="match status" value="1"/>
</dbReference>
<gene>
    <name evidence="4" type="ORF">EV192_12513</name>
</gene>
<evidence type="ECO:0000256" key="2">
    <source>
        <dbReference type="ARBA" id="ARBA00023315"/>
    </source>
</evidence>
<name>A0A4V2S3G7_9PSEU</name>
<evidence type="ECO:0000259" key="3">
    <source>
        <dbReference type="PROSITE" id="PS51186"/>
    </source>
</evidence>
<dbReference type="PROSITE" id="PS51186">
    <property type="entry name" value="GNAT"/>
    <property type="match status" value="1"/>
</dbReference>
<protein>
    <submittedName>
        <fullName evidence="4">N-acetylglutamate synthase-like GNAT family acetyltransferase</fullName>
    </submittedName>
</protein>
<evidence type="ECO:0000256" key="1">
    <source>
        <dbReference type="ARBA" id="ARBA00022679"/>
    </source>
</evidence>
<comment type="caution">
    <text evidence="4">The sequence shown here is derived from an EMBL/GenBank/DDBJ whole genome shotgun (WGS) entry which is preliminary data.</text>
</comment>
<organism evidence="4 5">
    <name type="scientific">Actinocrispum wychmicini</name>
    <dbReference type="NCBI Taxonomy" id="1213861"/>
    <lineage>
        <taxon>Bacteria</taxon>
        <taxon>Bacillati</taxon>
        <taxon>Actinomycetota</taxon>
        <taxon>Actinomycetes</taxon>
        <taxon>Pseudonocardiales</taxon>
        <taxon>Pseudonocardiaceae</taxon>
        <taxon>Actinocrispum</taxon>
    </lineage>
</organism>
<dbReference type="InterPro" id="IPR050832">
    <property type="entry name" value="Bact_Acetyltransf"/>
</dbReference>
<keyword evidence="2" id="KW-0012">Acyltransferase</keyword>
<dbReference type="GO" id="GO:0016747">
    <property type="term" value="F:acyltransferase activity, transferring groups other than amino-acyl groups"/>
    <property type="evidence" value="ECO:0007669"/>
    <property type="project" value="InterPro"/>
</dbReference>
<dbReference type="SUPFAM" id="SSF55729">
    <property type="entry name" value="Acyl-CoA N-acyltransferases (Nat)"/>
    <property type="match status" value="1"/>
</dbReference>
<dbReference type="AlphaFoldDB" id="A0A4V2S3G7"/>
<dbReference type="PANTHER" id="PTHR43877:SF1">
    <property type="entry name" value="ACETYLTRANSFERASE"/>
    <property type="match status" value="1"/>
</dbReference>
<dbReference type="EMBL" id="SLWS01000025">
    <property type="protein sequence ID" value="TCO44190.1"/>
    <property type="molecule type" value="Genomic_DNA"/>
</dbReference>
<dbReference type="Pfam" id="PF13508">
    <property type="entry name" value="Acetyltransf_7"/>
    <property type="match status" value="1"/>
</dbReference>
<proteinExistence type="predicted"/>
<dbReference type="InterPro" id="IPR016181">
    <property type="entry name" value="Acyl_CoA_acyltransferase"/>
</dbReference>
<keyword evidence="1 4" id="KW-0808">Transferase</keyword>
<dbReference type="Proteomes" id="UP000295680">
    <property type="component" value="Unassembled WGS sequence"/>
</dbReference>
<dbReference type="Gene3D" id="3.40.630.30">
    <property type="match status" value="1"/>
</dbReference>
<sequence length="185" mass="20143">MDHLGTTRATQRLATAADTAQIAALMRASVLDLFPRFYSEQQSASAAVHLTVPDMDLIADGTYYVHEADGEVVACGGWSKREKLYTGSGDKDGDARLLDPLTEPARVRAMFVRADWTRRGLARAVLDACRRAAVGQGFREFVLMATLPGVPLYHAYGFEDVEDTQIPLPDGVILEGLTMRLALSA</sequence>
<dbReference type="InterPro" id="IPR000182">
    <property type="entry name" value="GNAT_dom"/>
</dbReference>
<accession>A0A4V2S3G7</accession>
<dbReference type="OrthoDB" id="118465at2"/>
<evidence type="ECO:0000313" key="5">
    <source>
        <dbReference type="Proteomes" id="UP000295680"/>
    </source>
</evidence>
<dbReference type="RefSeq" id="WP_132126441.1">
    <property type="nucleotide sequence ID" value="NZ_SLWS01000025.1"/>
</dbReference>